<protein>
    <submittedName>
        <fullName evidence="2">Uncharacterized protein</fullName>
    </submittedName>
</protein>
<dbReference type="EMBL" id="JAUZQC010000004">
    <property type="protein sequence ID" value="KAK5873009.1"/>
    <property type="molecule type" value="Genomic_DNA"/>
</dbReference>
<gene>
    <name evidence="2" type="ORF">PBY51_013658</name>
</gene>
<evidence type="ECO:0000313" key="3">
    <source>
        <dbReference type="Proteomes" id="UP001346869"/>
    </source>
</evidence>
<evidence type="ECO:0000313" key="2">
    <source>
        <dbReference type="EMBL" id="KAK5873009.1"/>
    </source>
</evidence>
<comment type="caution">
    <text evidence="2">The sequence shown here is derived from an EMBL/GenBank/DDBJ whole genome shotgun (WGS) entry which is preliminary data.</text>
</comment>
<sequence>MIEGPEPGDCKSDVMWHLAGEPPGGQAVRRTDSQLSGSQVRLLEEAAADGEAHSQLSFSVTHCGTTEEEEEKPHACQICTK</sequence>
<dbReference type="AlphaFoldDB" id="A0AAN7Y6J6"/>
<dbReference type="Proteomes" id="UP001346869">
    <property type="component" value="Unassembled WGS sequence"/>
</dbReference>
<keyword evidence="3" id="KW-1185">Reference proteome</keyword>
<feature type="region of interest" description="Disordered" evidence="1">
    <location>
        <begin position="1"/>
        <end position="33"/>
    </location>
</feature>
<proteinExistence type="predicted"/>
<organism evidence="2 3">
    <name type="scientific">Eleginops maclovinus</name>
    <name type="common">Patagonian blennie</name>
    <name type="synonym">Eleginus maclovinus</name>
    <dbReference type="NCBI Taxonomy" id="56733"/>
    <lineage>
        <taxon>Eukaryota</taxon>
        <taxon>Metazoa</taxon>
        <taxon>Chordata</taxon>
        <taxon>Craniata</taxon>
        <taxon>Vertebrata</taxon>
        <taxon>Euteleostomi</taxon>
        <taxon>Actinopterygii</taxon>
        <taxon>Neopterygii</taxon>
        <taxon>Teleostei</taxon>
        <taxon>Neoteleostei</taxon>
        <taxon>Acanthomorphata</taxon>
        <taxon>Eupercaria</taxon>
        <taxon>Perciformes</taxon>
        <taxon>Notothenioidei</taxon>
        <taxon>Eleginopidae</taxon>
        <taxon>Eleginops</taxon>
    </lineage>
</organism>
<evidence type="ECO:0000256" key="1">
    <source>
        <dbReference type="SAM" id="MobiDB-lite"/>
    </source>
</evidence>
<name>A0AAN7Y6J6_ELEMC</name>
<accession>A0AAN7Y6J6</accession>
<reference evidence="2 3" key="1">
    <citation type="journal article" date="2023" name="Genes (Basel)">
        <title>Chromosome-Level Genome Assembly and Circadian Gene Repertoire of the Patagonia Blennie Eleginops maclovinus-The Closest Ancestral Proxy of Antarctic Cryonotothenioids.</title>
        <authorList>
            <person name="Cheng C.C."/>
            <person name="Rivera-Colon A.G."/>
            <person name="Minhas B.F."/>
            <person name="Wilson L."/>
            <person name="Rayamajhi N."/>
            <person name="Vargas-Chacoff L."/>
            <person name="Catchen J.M."/>
        </authorList>
    </citation>
    <scope>NUCLEOTIDE SEQUENCE [LARGE SCALE GENOMIC DNA]</scope>
    <source>
        <strain evidence="2">JMC-PN-2008</strain>
    </source>
</reference>
<reference evidence="2 3" key="2">
    <citation type="journal article" date="2023" name="Mol. Biol. Evol.">
        <title>Genomics of Secondarily Temperate Adaptation in the Only Non-Antarctic Icefish.</title>
        <authorList>
            <person name="Rivera-Colon A.G."/>
            <person name="Rayamajhi N."/>
            <person name="Minhas B.F."/>
            <person name="Madrigal G."/>
            <person name="Bilyk K.T."/>
            <person name="Yoon V."/>
            <person name="Hune M."/>
            <person name="Gregory S."/>
            <person name="Cheng C.H.C."/>
            <person name="Catchen J.M."/>
        </authorList>
    </citation>
    <scope>NUCLEOTIDE SEQUENCE [LARGE SCALE GENOMIC DNA]</scope>
    <source>
        <strain evidence="2">JMC-PN-2008</strain>
    </source>
</reference>